<dbReference type="GO" id="GO:0031510">
    <property type="term" value="C:SUMO activating enzyme complex"/>
    <property type="evidence" value="ECO:0007669"/>
    <property type="project" value="TreeGrafter"/>
</dbReference>
<comment type="pathway">
    <text evidence="2">Protein modification; protein sumoylation.</text>
</comment>
<evidence type="ECO:0000256" key="1">
    <source>
        <dbReference type="ARBA" id="ARBA00004123"/>
    </source>
</evidence>
<dbReference type="GO" id="GO:0019948">
    <property type="term" value="F:SUMO activating enzyme activity"/>
    <property type="evidence" value="ECO:0007669"/>
    <property type="project" value="TreeGrafter"/>
</dbReference>
<evidence type="ECO:0000256" key="7">
    <source>
        <dbReference type="SAM" id="MobiDB-lite"/>
    </source>
</evidence>
<dbReference type="AlphaFoldDB" id="A0A167M9L6"/>
<dbReference type="InterPro" id="IPR000594">
    <property type="entry name" value="ThiF_NAD_FAD-bd"/>
</dbReference>
<dbReference type="GO" id="GO:0005737">
    <property type="term" value="C:cytoplasm"/>
    <property type="evidence" value="ECO:0007669"/>
    <property type="project" value="TreeGrafter"/>
</dbReference>
<protein>
    <recommendedName>
        <fullName evidence="6">Ubiquitin-like 1-activating enzyme E1A</fullName>
    </recommendedName>
</protein>
<dbReference type="InterPro" id="IPR000011">
    <property type="entry name" value="UBQ/SUMO-activ_enz_E1-like"/>
</dbReference>
<comment type="similarity">
    <text evidence="3">Belongs to the ubiquitin-activating E1 family.</text>
</comment>
<comment type="subcellular location">
    <subcellularLocation>
        <location evidence="1">Nucleus</location>
    </subcellularLocation>
</comment>
<dbReference type="SUPFAM" id="SSF69572">
    <property type="entry name" value="Activating enzymes of the ubiquitin-like proteins"/>
    <property type="match status" value="1"/>
</dbReference>
<proteinExistence type="inferred from homology"/>
<dbReference type="Gene3D" id="3.40.50.720">
    <property type="entry name" value="NAD(P)-binding Rossmann-like Domain"/>
    <property type="match status" value="1"/>
</dbReference>
<evidence type="ECO:0000256" key="6">
    <source>
        <dbReference type="ARBA" id="ARBA00044354"/>
    </source>
</evidence>
<evidence type="ECO:0000256" key="5">
    <source>
        <dbReference type="ARBA" id="ARBA00023242"/>
    </source>
</evidence>
<dbReference type="InterPro" id="IPR045886">
    <property type="entry name" value="ThiF/MoeB/HesA"/>
</dbReference>
<feature type="domain" description="THIF-type NAD/FAD binding fold" evidence="8">
    <location>
        <begin position="58"/>
        <end position="419"/>
    </location>
</feature>
<keyword evidence="10" id="KW-1185">Reference proteome</keyword>
<dbReference type="Pfam" id="PF00899">
    <property type="entry name" value="ThiF"/>
    <property type="match status" value="1"/>
</dbReference>
<evidence type="ECO:0000256" key="3">
    <source>
        <dbReference type="ARBA" id="ARBA00005673"/>
    </source>
</evidence>
<feature type="region of interest" description="Disordered" evidence="7">
    <location>
        <begin position="1"/>
        <end position="48"/>
    </location>
</feature>
<sequence>MDPAAQRTAPPFPMMQAAPTAPSPNGTNVPSAVPVQADGSGSQTATDRAMTEDEIALYDRQIRLWGMRAQERIRSAHVLLITIRALGNEIAKNLVLAGIGSLTIVDHQHVTEADLGAQFPQRAAAAGAAAAAVVGMNRAVAASVQLRAMNPRVRVFVDESDIRTKGPGFFAPFNLVIATDLNPDVLNIINTATRLVDRPFYAAHTYGYFGYIFADLIEHDFVIVRDRPNVPTQVGTRETPTRTVINVQAQPSDEGSPTNPASAGAKNAAAAAAATAKETVTKRELYSTWLLASDVARLPAAFMSSARRVRSVTPYLPCLRALWEFQQIHAVEDHRLPNPQSVHDIEAFTRLVSIKQKTLGTPEVKAEQIRLFLQGIAGREIAPVATTLGGQLAQDVINTLGQTQQPIQNLMVFDGFSAQAPVYALHPEGLLGRQLLSAASATPEAMAAAMAAAAAAEAAANGGHGSGSNGIGGSGGSGGSGGNNYGVPTTTTAMPMGMLPPPIPTLTGQGSLPMAPP</sequence>
<organism evidence="9 10">
    <name type="scientific">Niveomyces insectorum RCEF 264</name>
    <dbReference type="NCBI Taxonomy" id="1081102"/>
    <lineage>
        <taxon>Eukaryota</taxon>
        <taxon>Fungi</taxon>
        <taxon>Dikarya</taxon>
        <taxon>Ascomycota</taxon>
        <taxon>Pezizomycotina</taxon>
        <taxon>Sordariomycetes</taxon>
        <taxon>Hypocreomycetidae</taxon>
        <taxon>Hypocreales</taxon>
        <taxon>Cordycipitaceae</taxon>
        <taxon>Niveomyces</taxon>
    </lineage>
</organism>
<dbReference type="PANTHER" id="PTHR10953">
    <property type="entry name" value="UBIQUITIN-ACTIVATING ENZYME E1"/>
    <property type="match status" value="1"/>
</dbReference>
<evidence type="ECO:0000256" key="2">
    <source>
        <dbReference type="ARBA" id="ARBA00004718"/>
    </source>
</evidence>
<dbReference type="GO" id="GO:0016925">
    <property type="term" value="P:protein sumoylation"/>
    <property type="evidence" value="ECO:0007669"/>
    <property type="project" value="TreeGrafter"/>
</dbReference>
<reference evidence="9 10" key="1">
    <citation type="journal article" date="2016" name="Genome Biol. Evol.">
        <title>Divergent and convergent evolution of fungal pathogenicity.</title>
        <authorList>
            <person name="Shang Y."/>
            <person name="Xiao G."/>
            <person name="Zheng P."/>
            <person name="Cen K."/>
            <person name="Zhan S."/>
            <person name="Wang C."/>
        </authorList>
    </citation>
    <scope>NUCLEOTIDE SEQUENCE [LARGE SCALE GENOMIC DNA]</scope>
    <source>
        <strain evidence="9 10">RCEF 264</strain>
    </source>
</reference>
<feature type="region of interest" description="Disordered" evidence="7">
    <location>
        <begin position="481"/>
        <end position="517"/>
    </location>
</feature>
<comment type="caution">
    <text evidence="9">The sequence shown here is derived from an EMBL/GenBank/DDBJ whole genome shotgun (WGS) entry which is preliminary data.</text>
</comment>
<accession>A0A167M9L6</accession>
<evidence type="ECO:0000259" key="8">
    <source>
        <dbReference type="Pfam" id="PF00899"/>
    </source>
</evidence>
<dbReference type="EMBL" id="AZHD01000025">
    <property type="protein sequence ID" value="OAA54104.1"/>
    <property type="molecule type" value="Genomic_DNA"/>
</dbReference>
<dbReference type="InterPro" id="IPR035985">
    <property type="entry name" value="Ubiquitin-activating_enz"/>
</dbReference>
<dbReference type="PRINTS" id="PR01849">
    <property type="entry name" value="UBIQUITINACT"/>
</dbReference>
<dbReference type="Proteomes" id="UP000076874">
    <property type="component" value="Unassembled WGS sequence"/>
</dbReference>
<keyword evidence="4" id="KW-0833">Ubl conjugation pathway</keyword>
<gene>
    <name evidence="9" type="ORF">SPI_09038</name>
</gene>
<keyword evidence="5" id="KW-0539">Nucleus</keyword>
<evidence type="ECO:0000256" key="4">
    <source>
        <dbReference type="ARBA" id="ARBA00022786"/>
    </source>
</evidence>
<evidence type="ECO:0000313" key="9">
    <source>
        <dbReference type="EMBL" id="OAA54104.1"/>
    </source>
</evidence>
<dbReference type="STRING" id="1081102.A0A167M9L6"/>
<dbReference type="PANTHER" id="PTHR10953:SF162">
    <property type="entry name" value="SUMO-ACTIVATING ENZYME SUBUNIT 1"/>
    <property type="match status" value="1"/>
</dbReference>
<name>A0A167M9L6_9HYPO</name>
<evidence type="ECO:0000313" key="10">
    <source>
        <dbReference type="Proteomes" id="UP000076874"/>
    </source>
</evidence>
<dbReference type="OrthoDB" id="1708823at2759"/>